<evidence type="ECO:0000256" key="4">
    <source>
        <dbReference type="ARBA" id="ARBA00023029"/>
    </source>
</evidence>
<evidence type="ECO:0000313" key="9">
    <source>
        <dbReference type="EMBL" id="QHT25128.1"/>
    </source>
</evidence>
<evidence type="ECO:0000256" key="2">
    <source>
        <dbReference type="ARBA" id="ARBA00006645"/>
    </source>
</evidence>
<keyword evidence="4" id="KW-0799">Topoisomerase</keyword>
<evidence type="ECO:0000259" key="7">
    <source>
        <dbReference type="Pfam" id="PF01028"/>
    </source>
</evidence>
<evidence type="ECO:0000256" key="5">
    <source>
        <dbReference type="ARBA" id="ARBA00023125"/>
    </source>
</evidence>
<dbReference type="Pfam" id="PF21338">
    <property type="entry name" value="Top1B_N_bact"/>
    <property type="match status" value="1"/>
</dbReference>
<dbReference type="GO" id="GO:0003917">
    <property type="term" value="F:DNA topoisomerase type I (single strand cut, ATP-independent) activity"/>
    <property type="evidence" value="ECO:0007669"/>
    <property type="project" value="UniProtKB-EC"/>
</dbReference>
<proteinExistence type="inferred from homology"/>
<dbReference type="EC" id="5.6.2.1" evidence="3"/>
<dbReference type="AlphaFoldDB" id="A0A6C0E8J5"/>
<dbReference type="Gene3D" id="3.90.15.10">
    <property type="entry name" value="Topoisomerase I, Chain A, domain 3"/>
    <property type="match status" value="1"/>
</dbReference>
<evidence type="ECO:0000256" key="1">
    <source>
        <dbReference type="ARBA" id="ARBA00000213"/>
    </source>
</evidence>
<reference evidence="9" key="1">
    <citation type="journal article" date="2020" name="Nature">
        <title>Giant virus diversity and host interactions through global metagenomics.</title>
        <authorList>
            <person name="Schulz F."/>
            <person name="Roux S."/>
            <person name="Paez-Espino D."/>
            <person name="Jungbluth S."/>
            <person name="Walsh D.A."/>
            <person name="Denef V.J."/>
            <person name="McMahon K.D."/>
            <person name="Konstantinidis K.T."/>
            <person name="Eloe-Fadrosh E.A."/>
            <person name="Kyrpides N.C."/>
            <person name="Woyke T."/>
        </authorList>
    </citation>
    <scope>NUCLEOTIDE SEQUENCE</scope>
    <source>
        <strain evidence="9">GVMAG-M-3300023179-150</strain>
    </source>
</reference>
<dbReference type="InterPro" id="IPR014711">
    <property type="entry name" value="TopoI_cat_a-hlx-sub_euk"/>
</dbReference>
<comment type="similarity">
    <text evidence="2">Belongs to the type IB topoisomerase family.</text>
</comment>
<dbReference type="InterPro" id="IPR049331">
    <property type="entry name" value="Top1B_N_bact"/>
</dbReference>
<feature type="domain" description="DNA topoisomerase IB N-terminal" evidence="8">
    <location>
        <begin position="27"/>
        <end position="75"/>
    </location>
</feature>
<evidence type="ECO:0000259" key="8">
    <source>
        <dbReference type="Pfam" id="PF21338"/>
    </source>
</evidence>
<dbReference type="Gene3D" id="3.30.66.10">
    <property type="entry name" value="DNA topoisomerase I domain"/>
    <property type="match status" value="1"/>
</dbReference>
<dbReference type="SUPFAM" id="SSF56349">
    <property type="entry name" value="DNA breaking-rejoining enzymes"/>
    <property type="match status" value="1"/>
</dbReference>
<dbReference type="EMBL" id="MN739756">
    <property type="protein sequence ID" value="QHT25128.1"/>
    <property type="molecule type" value="Genomic_DNA"/>
</dbReference>
<dbReference type="InterPro" id="IPR001631">
    <property type="entry name" value="TopoI"/>
</dbReference>
<organism evidence="9">
    <name type="scientific">viral metagenome</name>
    <dbReference type="NCBI Taxonomy" id="1070528"/>
    <lineage>
        <taxon>unclassified sequences</taxon>
        <taxon>metagenomes</taxon>
        <taxon>organismal metagenomes</taxon>
    </lineage>
</organism>
<sequence>MEGNTKNTNVNMNIKRVTEKTATKKKKFNYVDHNNKPITSTEVLERINKLVIPPAYKDVKIANTSKNYLQATGIDDKGRKQYIYRHSFVEKRAKGKYCQLKHFGEMIGQIRRDIRQNMLSDKSIQNKEKMMSLILYLLDTCHFRIGNIHYYNQHKTHGVSTLLVSHLTFKDKELYIEFVGKKGVINKCSVKDPLTIKLMKELVKIAKKIKSPFVFNYNDNGKNRLIRPDEINTYLSKYHPDIVLKMYRTWAANQVFLEEMIKRQKDFKLLDKSLINKNKHKNPDKEEKRVERTRNKLIREILVEIANKLHNTPTVSKKSYLDNNLIEIYMDDPGYFWRKISNANKKDLTEILIDFLDKNCTGSKKNKITHKKNNGGNNQGGGWMSYITKIFN</sequence>
<accession>A0A6C0E8J5</accession>
<comment type="catalytic activity">
    <reaction evidence="1">
        <text>ATP-independent breakage of single-stranded DNA, followed by passage and rejoining.</text>
        <dbReference type="EC" id="5.6.2.1"/>
    </reaction>
</comment>
<dbReference type="InterPro" id="IPR011010">
    <property type="entry name" value="DNA_brk_join_enz"/>
</dbReference>
<name>A0A6C0E8J5_9ZZZZ</name>
<dbReference type="PRINTS" id="PR00416">
    <property type="entry name" value="EUTPISMRASEI"/>
</dbReference>
<keyword evidence="5" id="KW-0238">DNA-binding</keyword>
<evidence type="ECO:0000256" key="6">
    <source>
        <dbReference type="ARBA" id="ARBA00023235"/>
    </source>
</evidence>
<keyword evidence="6" id="KW-0413">Isomerase</keyword>
<dbReference type="InterPro" id="IPR013500">
    <property type="entry name" value="TopoI_cat_euk"/>
</dbReference>
<dbReference type="InterPro" id="IPR035447">
    <property type="entry name" value="DNA_topo_I_N_sf"/>
</dbReference>
<evidence type="ECO:0000256" key="3">
    <source>
        <dbReference type="ARBA" id="ARBA00012891"/>
    </source>
</evidence>
<dbReference type="GO" id="GO:0003677">
    <property type="term" value="F:DNA binding"/>
    <property type="evidence" value="ECO:0007669"/>
    <property type="project" value="UniProtKB-KW"/>
</dbReference>
<feature type="domain" description="DNA topoisomerase I catalytic core eukaryotic-type" evidence="7">
    <location>
        <begin position="89"/>
        <end position="318"/>
    </location>
</feature>
<dbReference type="GO" id="GO:0006265">
    <property type="term" value="P:DNA topological change"/>
    <property type="evidence" value="ECO:0007669"/>
    <property type="project" value="InterPro"/>
</dbReference>
<dbReference type="SUPFAM" id="SSF55869">
    <property type="entry name" value="DNA topoisomerase I domain"/>
    <property type="match status" value="1"/>
</dbReference>
<dbReference type="Pfam" id="PF01028">
    <property type="entry name" value="Topoisom_I"/>
    <property type="match status" value="1"/>
</dbReference>
<protein>
    <recommendedName>
        <fullName evidence="3">DNA topoisomerase</fullName>
        <ecNumber evidence="3">5.6.2.1</ecNumber>
    </recommendedName>
</protein>
<dbReference type="PROSITE" id="PS52038">
    <property type="entry name" value="TOPO_IB_2"/>
    <property type="match status" value="1"/>
</dbReference>